<proteinExistence type="predicted"/>
<sequence length="203" mass="23182">MSLTGRYRERKYNTSENDRLLRALSQPVQAWDKQWALHSNSKAFQTYKWVRSERPIEFEEDEESEPEVDMGTTQILQQQQEEGIEANDVNMEQLPITSTATAIINKPVDAIIQEEQTEEDEKLTHTPKLDDISDEEKTMNDDDDDDDDDNNSDPSKHPALAPHAEVHMTDDDIMTDSAAATPSNMASNNDIKDEPMEDVDENK</sequence>
<evidence type="ECO:0000313" key="2">
    <source>
        <dbReference type="EMBL" id="KAG1550826.1"/>
    </source>
</evidence>
<dbReference type="AlphaFoldDB" id="A0A9P6YLF3"/>
<reference evidence="2" key="1">
    <citation type="journal article" date="2020" name="Microb. Genom.">
        <title>Genetic diversity of clinical and environmental Mucorales isolates obtained from an investigation of mucormycosis cases among solid organ transplant recipients.</title>
        <authorList>
            <person name="Nguyen M.H."/>
            <person name="Kaul D."/>
            <person name="Muto C."/>
            <person name="Cheng S.J."/>
            <person name="Richter R.A."/>
            <person name="Bruno V.M."/>
            <person name="Liu G."/>
            <person name="Beyhan S."/>
            <person name="Sundermann A.J."/>
            <person name="Mounaud S."/>
            <person name="Pasculle A.W."/>
            <person name="Nierman W.C."/>
            <person name="Driscoll E."/>
            <person name="Cumbie R."/>
            <person name="Clancy C.J."/>
            <person name="Dupont C.L."/>
        </authorList>
    </citation>
    <scope>NUCLEOTIDE SEQUENCE</scope>
    <source>
        <strain evidence="2">GL16</strain>
    </source>
</reference>
<dbReference type="EMBL" id="JAANIT010000185">
    <property type="protein sequence ID" value="KAG1550826.1"/>
    <property type="molecule type" value="Genomic_DNA"/>
</dbReference>
<dbReference type="OMA" id="ETKDANM"/>
<feature type="compositionally biased region" description="Acidic residues" evidence="1">
    <location>
        <begin position="141"/>
        <end position="151"/>
    </location>
</feature>
<name>A0A9P6YLF3_RHIOR</name>
<feature type="compositionally biased region" description="Basic and acidic residues" evidence="1">
    <location>
        <begin position="122"/>
        <end position="140"/>
    </location>
</feature>
<feature type="region of interest" description="Disordered" evidence="1">
    <location>
        <begin position="113"/>
        <end position="203"/>
    </location>
</feature>
<organism evidence="2 3">
    <name type="scientific">Rhizopus oryzae</name>
    <name type="common">Mucormycosis agent</name>
    <name type="synonym">Rhizopus arrhizus var. delemar</name>
    <dbReference type="NCBI Taxonomy" id="64495"/>
    <lineage>
        <taxon>Eukaryota</taxon>
        <taxon>Fungi</taxon>
        <taxon>Fungi incertae sedis</taxon>
        <taxon>Mucoromycota</taxon>
        <taxon>Mucoromycotina</taxon>
        <taxon>Mucoromycetes</taxon>
        <taxon>Mucorales</taxon>
        <taxon>Mucorineae</taxon>
        <taxon>Rhizopodaceae</taxon>
        <taxon>Rhizopus</taxon>
    </lineage>
</organism>
<accession>A0A9P6YLF3</accession>
<dbReference type="Proteomes" id="UP000717996">
    <property type="component" value="Unassembled WGS sequence"/>
</dbReference>
<evidence type="ECO:0000256" key="1">
    <source>
        <dbReference type="SAM" id="MobiDB-lite"/>
    </source>
</evidence>
<dbReference type="OrthoDB" id="2595509at2759"/>
<protein>
    <submittedName>
        <fullName evidence="2">Uncharacterized protein</fullName>
    </submittedName>
</protein>
<evidence type="ECO:0000313" key="3">
    <source>
        <dbReference type="Proteomes" id="UP000717996"/>
    </source>
</evidence>
<feature type="compositionally biased region" description="Polar residues" evidence="1">
    <location>
        <begin position="178"/>
        <end position="189"/>
    </location>
</feature>
<gene>
    <name evidence="2" type="ORF">G6F51_002220</name>
</gene>
<comment type="caution">
    <text evidence="2">The sequence shown here is derived from an EMBL/GenBank/DDBJ whole genome shotgun (WGS) entry which is preliminary data.</text>
</comment>